<reference evidence="4" key="2">
    <citation type="submission" date="2021-04" db="EMBL/GenBank/DDBJ databases">
        <authorList>
            <person name="Gilroy R."/>
        </authorList>
    </citation>
    <scope>NUCLEOTIDE SEQUENCE</scope>
    <source>
        <strain evidence="4">CHK195-6426</strain>
    </source>
</reference>
<evidence type="ECO:0000259" key="3">
    <source>
        <dbReference type="PROSITE" id="PS50111"/>
    </source>
</evidence>
<comment type="caution">
    <text evidence="4">The sequence shown here is derived from an EMBL/GenBank/DDBJ whole genome shotgun (WGS) entry which is preliminary data.</text>
</comment>
<dbReference type="InterPro" id="IPR004089">
    <property type="entry name" value="MCPsignal_dom"/>
</dbReference>
<dbReference type="Gene3D" id="1.10.287.950">
    <property type="entry name" value="Methyl-accepting chemotaxis protein"/>
    <property type="match status" value="1"/>
</dbReference>
<dbReference type="SUPFAM" id="SSF58104">
    <property type="entry name" value="Methyl-accepting chemotaxis protein (MCP) signaling domain"/>
    <property type="match status" value="1"/>
</dbReference>
<dbReference type="PANTHER" id="PTHR32089">
    <property type="entry name" value="METHYL-ACCEPTING CHEMOTAXIS PROTEIN MCPB"/>
    <property type="match status" value="1"/>
</dbReference>
<gene>
    <name evidence="4" type="ORF">H9742_10565</name>
</gene>
<evidence type="ECO:0000313" key="5">
    <source>
        <dbReference type="Proteomes" id="UP000824265"/>
    </source>
</evidence>
<dbReference type="PANTHER" id="PTHR32089:SF112">
    <property type="entry name" value="LYSOZYME-LIKE PROTEIN-RELATED"/>
    <property type="match status" value="1"/>
</dbReference>
<reference evidence="4" key="1">
    <citation type="journal article" date="2021" name="PeerJ">
        <title>Extensive microbial diversity within the chicken gut microbiome revealed by metagenomics and culture.</title>
        <authorList>
            <person name="Gilroy R."/>
            <person name="Ravi A."/>
            <person name="Getino M."/>
            <person name="Pursley I."/>
            <person name="Horton D.L."/>
            <person name="Alikhan N.F."/>
            <person name="Baker D."/>
            <person name="Gharbi K."/>
            <person name="Hall N."/>
            <person name="Watson M."/>
            <person name="Adriaenssens E.M."/>
            <person name="Foster-Nyarko E."/>
            <person name="Jarju S."/>
            <person name="Secka A."/>
            <person name="Antonio M."/>
            <person name="Oren A."/>
            <person name="Chaudhuri R.R."/>
            <person name="La Ragione R."/>
            <person name="Hildebrand F."/>
            <person name="Pallen M.J."/>
        </authorList>
    </citation>
    <scope>NUCLEOTIDE SEQUENCE</scope>
    <source>
        <strain evidence="4">CHK195-6426</strain>
    </source>
</reference>
<feature type="domain" description="Methyl-accepting transducer" evidence="3">
    <location>
        <begin position="74"/>
        <end position="296"/>
    </location>
</feature>
<dbReference type="Gene3D" id="1.20.120.30">
    <property type="entry name" value="Aspartate receptor, ligand-binding domain"/>
    <property type="match status" value="1"/>
</dbReference>
<dbReference type="AlphaFoldDB" id="A0A9D1R8A6"/>
<accession>A0A9D1R8A6</accession>
<dbReference type="EMBL" id="DXGH01000057">
    <property type="protein sequence ID" value="HIW81937.1"/>
    <property type="molecule type" value="Genomic_DNA"/>
</dbReference>
<dbReference type="Pfam" id="PF13682">
    <property type="entry name" value="CZB"/>
    <property type="match status" value="1"/>
</dbReference>
<dbReference type="GO" id="GO:0007165">
    <property type="term" value="P:signal transduction"/>
    <property type="evidence" value="ECO:0007669"/>
    <property type="project" value="UniProtKB-KW"/>
</dbReference>
<name>A0A9D1R8A6_9FIRM</name>
<sequence length="451" mass="50790">MKIKKDFAKQDLQLLMQCMEQALNGDFSSLDESLFHDPQLPRRYNQVLEAFFCSNNTFVMRLNKSMSKIGDSSCVKEMLEQLDSQTSAISNIRDASKDLGESIEHIVTAMQTIQENSHQVMDASAESVASMTQSIQIVDASSEEIQKINEQMMDFQEKTVKINEIIDMVKKIADKSGLLALNASIEAARAGEAGRGFAVVANQIKELSANTAESTKDVVTYVEQIRSGMENLVESVNHTANRLKQGNQSVHQSVDEMNVMNERMNSIIRELENIYGEANHQSALTQNFVASIETIADSYDTLSQECMGTGSHLYQISREVDKVRSDMARHNSRLSTLDWLTIFEIDHLIFTWRVYNNLAGFEQLKITQLNNPKGCKLGLWLESQTDPRICNSAEFKQTAADHERLHKFACDSWYANDKGDREAALSAFQQAYGAFQSFQTSIHRLQGLFST</sequence>
<protein>
    <submittedName>
        <fullName evidence="4">CZB domain-containing protein</fullName>
    </submittedName>
</protein>
<dbReference type="PROSITE" id="PS50111">
    <property type="entry name" value="CHEMOTAXIS_TRANSDUC_2"/>
    <property type="match status" value="1"/>
</dbReference>
<dbReference type="GO" id="GO:0016020">
    <property type="term" value="C:membrane"/>
    <property type="evidence" value="ECO:0007669"/>
    <property type="project" value="InterPro"/>
</dbReference>
<evidence type="ECO:0000256" key="2">
    <source>
        <dbReference type="PROSITE-ProRule" id="PRU00284"/>
    </source>
</evidence>
<dbReference type="InterPro" id="IPR025991">
    <property type="entry name" value="Chemoreceptor_zinc-bind_dom"/>
</dbReference>
<proteinExistence type="predicted"/>
<dbReference type="Pfam" id="PF00015">
    <property type="entry name" value="MCPsignal"/>
    <property type="match status" value="1"/>
</dbReference>
<organism evidence="4 5">
    <name type="scientific">Candidatus Acetatifactor stercoripullorum</name>
    <dbReference type="NCBI Taxonomy" id="2838414"/>
    <lineage>
        <taxon>Bacteria</taxon>
        <taxon>Bacillati</taxon>
        <taxon>Bacillota</taxon>
        <taxon>Clostridia</taxon>
        <taxon>Lachnospirales</taxon>
        <taxon>Lachnospiraceae</taxon>
        <taxon>Acetatifactor</taxon>
    </lineage>
</organism>
<keyword evidence="1 2" id="KW-0807">Transducer</keyword>
<evidence type="ECO:0000313" key="4">
    <source>
        <dbReference type="EMBL" id="HIW81937.1"/>
    </source>
</evidence>
<evidence type="ECO:0000256" key="1">
    <source>
        <dbReference type="ARBA" id="ARBA00023224"/>
    </source>
</evidence>
<dbReference type="Proteomes" id="UP000824265">
    <property type="component" value="Unassembled WGS sequence"/>
</dbReference>
<dbReference type="SMART" id="SM00283">
    <property type="entry name" value="MA"/>
    <property type="match status" value="1"/>
</dbReference>